<protein>
    <submittedName>
        <fullName evidence="2">Uncharacterized protein</fullName>
    </submittedName>
</protein>
<comment type="caution">
    <text evidence="2">The sequence shown here is derived from an EMBL/GenBank/DDBJ whole genome shotgun (WGS) entry which is preliminary data.</text>
</comment>
<gene>
    <name evidence="2" type="ORF">HID58_058280</name>
</gene>
<sequence length="414" mass="46076">MNKSQNRKQSRRNNDIFEDKADRNYDTTNRVCSTIYTITEFALVLSDTRIETTLKSSFLDAGGISNRRRRASLTLGCSTPRFFYVSSVFVVSLATAVTSVNVSSWRMVIVESYSVWLLFYGFGVTRSDRSWGVPLSSSSTASFIFRKRRVSTYPPTTNAKFPTGDYQPHFGERIVRRYGSGFYRSDLPPTPRIASHSLSLKQSRGGRNRRSSLPWTQLGHPHIVALTSPFVCSSTLRWANKVSQPTKKWGILVYLAIFLEIFGGFTKVFTETNLHSLDHFITFHLPVGSPGPSLSSFTSFLRSDLPPILWRCLSISIPVLQSCGAVCSGPEDAAGFVLTSFRGVDWMLTSQFKVTISLLSDHVGKATLTHSSTILSSLSSSSFEDLSLLSYVVVVDVFNQRGRTIPSIICNQAS</sequence>
<feature type="transmembrane region" description="Helical" evidence="1">
    <location>
        <begin position="73"/>
        <end position="97"/>
    </location>
</feature>
<keyword evidence="1" id="KW-0812">Transmembrane</keyword>
<name>A0ABQ7ZPP3_BRANA</name>
<dbReference type="Proteomes" id="UP000824890">
    <property type="component" value="Unassembled WGS sequence"/>
</dbReference>
<feature type="transmembrane region" description="Helical" evidence="1">
    <location>
        <begin position="103"/>
        <end position="122"/>
    </location>
</feature>
<reference evidence="2 3" key="1">
    <citation type="submission" date="2021-05" db="EMBL/GenBank/DDBJ databases">
        <title>Genome Assembly of Synthetic Allotetraploid Brassica napus Reveals Homoeologous Exchanges between Subgenomes.</title>
        <authorList>
            <person name="Davis J.T."/>
        </authorList>
    </citation>
    <scope>NUCLEOTIDE SEQUENCE [LARGE SCALE GENOMIC DNA]</scope>
    <source>
        <strain evidence="3">cv. Da-Ae</strain>
        <tissue evidence="2">Seedling</tissue>
    </source>
</reference>
<proteinExistence type="predicted"/>
<evidence type="ECO:0000313" key="3">
    <source>
        <dbReference type="Proteomes" id="UP000824890"/>
    </source>
</evidence>
<keyword evidence="3" id="KW-1185">Reference proteome</keyword>
<dbReference type="EMBL" id="JAGKQM010000014">
    <property type="protein sequence ID" value="KAH0882184.1"/>
    <property type="molecule type" value="Genomic_DNA"/>
</dbReference>
<accession>A0ABQ7ZPP3</accession>
<feature type="transmembrane region" description="Helical" evidence="1">
    <location>
        <begin position="251"/>
        <end position="269"/>
    </location>
</feature>
<keyword evidence="1" id="KW-1133">Transmembrane helix</keyword>
<organism evidence="2 3">
    <name type="scientific">Brassica napus</name>
    <name type="common">Rape</name>
    <dbReference type="NCBI Taxonomy" id="3708"/>
    <lineage>
        <taxon>Eukaryota</taxon>
        <taxon>Viridiplantae</taxon>
        <taxon>Streptophyta</taxon>
        <taxon>Embryophyta</taxon>
        <taxon>Tracheophyta</taxon>
        <taxon>Spermatophyta</taxon>
        <taxon>Magnoliopsida</taxon>
        <taxon>eudicotyledons</taxon>
        <taxon>Gunneridae</taxon>
        <taxon>Pentapetalae</taxon>
        <taxon>rosids</taxon>
        <taxon>malvids</taxon>
        <taxon>Brassicales</taxon>
        <taxon>Brassicaceae</taxon>
        <taxon>Brassiceae</taxon>
        <taxon>Brassica</taxon>
    </lineage>
</organism>
<evidence type="ECO:0000313" key="2">
    <source>
        <dbReference type="EMBL" id="KAH0882184.1"/>
    </source>
</evidence>
<keyword evidence="1" id="KW-0472">Membrane</keyword>
<evidence type="ECO:0000256" key="1">
    <source>
        <dbReference type="SAM" id="Phobius"/>
    </source>
</evidence>